<dbReference type="OrthoDB" id="5289754at2"/>
<keyword evidence="2" id="KW-0805">Transcription regulation</keyword>
<dbReference type="AlphaFoldDB" id="A0A1A8TCR3"/>
<evidence type="ECO:0000256" key="4">
    <source>
        <dbReference type="ARBA" id="ARBA00023163"/>
    </source>
</evidence>
<dbReference type="Proteomes" id="UP000092544">
    <property type="component" value="Unassembled WGS sequence"/>
</dbReference>
<organism evidence="6 7">
    <name type="scientific">Marinomonas spartinae</name>
    <dbReference type="NCBI Taxonomy" id="1792290"/>
    <lineage>
        <taxon>Bacteria</taxon>
        <taxon>Pseudomonadati</taxon>
        <taxon>Pseudomonadota</taxon>
        <taxon>Gammaproteobacteria</taxon>
        <taxon>Oceanospirillales</taxon>
        <taxon>Oceanospirillaceae</taxon>
        <taxon>Marinomonas</taxon>
    </lineage>
</organism>
<evidence type="ECO:0000256" key="3">
    <source>
        <dbReference type="ARBA" id="ARBA00023125"/>
    </source>
</evidence>
<dbReference type="PRINTS" id="PR00039">
    <property type="entry name" value="HTHLYSR"/>
</dbReference>
<evidence type="ECO:0000259" key="5">
    <source>
        <dbReference type="PROSITE" id="PS50931"/>
    </source>
</evidence>
<proteinExistence type="inferred from homology"/>
<dbReference type="STRING" id="1792290.MSP8886_01954"/>
<feature type="domain" description="HTH lysR-type" evidence="5">
    <location>
        <begin position="2"/>
        <end position="59"/>
    </location>
</feature>
<dbReference type="InterPro" id="IPR036390">
    <property type="entry name" value="WH_DNA-bd_sf"/>
</dbReference>
<dbReference type="PROSITE" id="PS50931">
    <property type="entry name" value="HTH_LYSR"/>
    <property type="match status" value="1"/>
</dbReference>
<dbReference type="Gene3D" id="1.10.10.10">
    <property type="entry name" value="Winged helix-like DNA-binding domain superfamily/Winged helix DNA-binding domain"/>
    <property type="match status" value="1"/>
</dbReference>
<dbReference type="Pfam" id="PF00126">
    <property type="entry name" value="HTH_1"/>
    <property type="match status" value="1"/>
</dbReference>
<reference evidence="6 7" key="1">
    <citation type="submission" date="2016-06" db="EMBL/GenBank/DDBJ databases">
        <authorList>
            <person name="Kjaerup R.B."/>
            <person name="Dalgaard T.S."/>
            <person name="Juul-Madsen H.R."/>
        </authorList>
    </citation>
    <scope>NUCLEOTIDE SEQUENCE [LARGE SCALE GENOMIC DNA]</scope>
    <source>
        <strain evidence="6 7">CECT 8886</strain>
    </source>
</reference>
<dbReference type="FunFam" id="1.10.10.10:FF:000001">
    <property type="entry name" value="LysR family transcriptional regulator"/>
    <property type="match status" value="1"/>
</dbReference>
<evidence type="ECO:0000313" key="6">
    <source>
        <dbReference type="EMBL" id="SBS30867.1"/>
    </source>
</evidence>
<keyword evidence="3" id="KW-0238">DNA-binding</keyword>
<dbReference type="EMBL" id="FLOB01000003">
    <property type="protein sequence ID" value="SBS30867.1"/>
    <property type="molecule type" value="Genomic_DNA"/>
</dbReference>
<comment type="similarity">
    <text evidence="1">Belongs to the LysR transcriptional regulatory family.</text>
</comment>
<dbReference type="PANTHER" id="PTHR30126:SF99">
    <property type="entry name" value="TRANSCRIPTIONAL REGULATOR LYSR FAMILY"/>
    <property type="match status" value="1"/>
</dbReference>
<dbReference type="GO" id="GO:0000976">
    <property type="term" value="F:transcription cis-regulatory region binding"/>
    <property type="evidence" value="ECO:0007669"/>
    <property type="project" value="TreeGrafter"/>
</dbReference>
<evidence type="ECO:0000256" key="2">
    <source>
        <dbReference type="ARBA" id="ARBA00023015"/>
    </source>
</evidence>
<keyword evidence="4" id="KW-0804">Transcription</keyword>
<dbReference type="RefSeq" id="WP_067015637.1">
    <property type="nucleotide sequence ID" value="NZ_FLOB01000003.1"/>
</dbReference>
<accession>A0A1A8TCR3</accession>
<dbReference type="InterPro" id="IPR000847">
    <property type="entry name" value="LysR_HTH_N"/>
</dbReference>
<sequence>MLNTHHLETFKTLVETGSFTQTAQRLGLTQPAVSQHIKKLEQGLGATLLVRHGRTTELTAAGKVLVQHINELENCYARFISQWDKRIAGSKKEMDQLAVG</sequence>
<keyword evidence="7" id="KW-1185">Reference proteome</keyword>
<gene>
    <name evidence="6" type="primary">cynR_2</name>
    <name evidence="6" type="ORF">MSP8886_01954</name>
</gene>
<evidence type="ECO:0000256" key="1">
    <source>
        <dbReference type="ARBA" id="ARBA00009437"/>
    </source>
</evidence>
<dbReference type="PANTHER" id="PTHR30126">
    <property type="entry name" value="HTH-TYPE TRANSCRIPTIONAL REGULATOR"/>
    <property type="match status" value="1"/>
</dbReference>
<dbReference type="InterPro" id="IPR036388">
    <property type="entry name" value="WH-like_DNA-bd_sf"/>
</dbReference>
<name>A0A1A8TCR3_9GAMM</name>
<evidence type="ECO:0000313" key="7">
    <source>
        <dbReference type="Proteomes" id="UP000092544"/>
    </source>
</evidence>
<dbReference type="GO" id="GO:0003700">
    <property type="term" value="F:DNA-binding transcription factor activity"/>
    <property type="evidence" value="ECO:0007669"/>
    <property type="project" value="InterPro"/>
</dbReference>
<protein>
    <submittedName>
        <fullName evidence="6">HTH-type transcriptional regulator CynR</fullName>
    </submittedName>
</protein>
<dbReference type="SUPFAM" id="SSF46785">
    <property type="entry name" value="Winged helix' DNA-binding domain"/>
    <property type="match status" value="1"/>
</dbReference>